<dbReference type="Proteomes" id="UP001370348">
    <property type="component" value="Chromosome"/>
</dbReference>
<evidence type="ECO:0000313" key="2">
    <source>
        <dbReference type="EMBL" id="WXB12088.1"/>
    </source>
</evidence>
<protein>
    <submittedName>
        <fullName evidence="2">VOC family protein</fullName>
    </submittedName>
</protein>
<dbReference type="EMBL" id="CP089984">
    <property type="protein sequence ID" value="WXB12088.1"/>
    <property type="molecule type" value="Genomic_DNA"/>
</dbReference>
<name>A0ABZ2LQB8_9BACT</name>
<dbReference type="Pfam" id="PF13468">
    <property type="entry name" value="Glyoxalase_3"/>
    <property type="match status" value="1"/>
</dbReference>
<evidence type="ECO:0000313" key="3">
    <source>
        <dbReference type="Proteomes" id="UP001370348"/>
    </source>
</evidence>
<accession>A0ABZ2LQB8</accession>
<reference evidence="2 3" key="1">
    <citation type="submission" date="2021-12" db="EMBL/GenBank/DDBJ databases">
        <title>Discovery of the Pendulisporaceae a myxobacterial family with distinct sporulation behavior and unique specialized metabolism.</title>
        <authorList>
            <person name="Garcia R."/>
            <person name="Popoff A."/>
            <person name="Bader C.D."/>
            <person name="Loehr J."/>
            <person name="Walesch S."/>
            <person name="Walt C."/>
            <person name="Boldt J."/>
            <person name="Bunk B."/>
            <person name="Haeckl F.J.F.P.J."/>
            <person name="Gunesch A.P."/>
            <person name="Birkelbach J."/>
            <person name="Nuebel U."/>
            <person name="Pietschmann T."/>
            <person name="Bach T."/>
            <person name="Mueller R."/>
        </authorList>
    </citation>
    <scope>NUCLEOTIDE SEQUENCE [LARGE SCALE GENOMIC DNA]</scope>
    <source>
        <strain evidence="2 3">MSr11954</strain>
    </source>
</reference>
<organism evidence="2 3">
    <name type="scientific">Pendulispora albinea</name>
    <dbReference type="NCBI Taxonomy" id="2741071"/>
    <lineage>
        <taxon>Bacteria</taxon>
        <taxon>Pseudomonadati</taxon>
        <taxon>Myxococcota</taxon>
        <taxon>Myxococcia</taxon>
        <taxon>Myxococcales</taxon>
        <taxon>Sorangiineae</taxon>
        <taxon>Pendulisporaceae</taxon>
        <taxon>Pendulispora</taxon>
    </lineage>
</organism>
<gene>
    <name evidence="2" type="ORF">LZC94_30075</name>
</gene>
<feature type="domain" description="Glyoxalase-like" evidence="1">
    <location>
        <begin position="5"/>
        <end position="180"/>
    </location>
</feature>
<dbReference type="RefSeq" id="WP_394821707.1">
    <property type="nucleotide sequence ID" value="NZ_CP089984.1"/>
</dbReference>
<sequence length="211" mass="22415">MPLAIDHLVVAARTLDEGAAWVASRLGIAPAGGGKHPMMGTHNRVLSLGRDAYLEVIAIDPDAPPPPRRRWFALDAPAMQARLEAGPALVHWVARTTDIERDAKAAPVDLGDILDATRGNYRWRITVPRDGSLPMDGAFPTLIQWGDERPATALPDSGYRLSSLTVAHPRASAIADALRSMGLAPEEPLHAADAAPGIAAQLHTPSAVYAL</sequence>
<dbReference type="InterPro" id="IPR025870">
    <property type="entry name" value="Glyoxalase-like_dom"/>
</dbReference>
<keyword evidence="3" id="KW-1185">Reference proteome</keyword>
<dbReference type="InterPro" id="IPR029068">
    <property type="entry name" value="Glyas_Bleomycin-R_OHBP_Dase"/>
</dbReference>
<proteinExistence type="predicted"/>
<dbReference type="Gene3D" id="3.10.180.10">
    <property type="entry name" value="2,3-Dihydroxybiphenyl 1,2-Dioxygenase, domain 1"/>
    <property type="match status" value="1"/>
</dbReference>
<evidence type="ECO:0000259" key="1">
    <source>
        <dbReference type="Pfam" id="PF13468"/>
    </source>
</evidence>